<sequence>MRIGIDFGGTKIEGLALDAQGAELARLRAPTPRQDYPGTVRAIAELVAALEAQTGGRAPGVGVGIPGSLSPRDGTVRNGNATWLLGKPFDRDLMEAIGRPVRIENDANCFALSEAVDGAGADGRVVFGTINGTGVGGGLVVDRRPWGGRNGIAGEWGHVPLPWAREDEFPGPKCWCGRRSCLEVWISGPGLEADFARRVGAGEGDGPSARELSEMEAAGDPDAEAAFARLYDRWGRALALLAGMIDPDVIVLGGGLSNLPDAPERARAAMLPYVFSDVVETEVRRAVHGDSSGVRGAAWLWNEEDPR</sequence>
<reference evidence="1 2" key="1">
    <citation type="submission" date="2016-10" db="EMBL/GenBank/DDBJ databases">
        <authorList>
            <person name="de Groot N.N."/>
        </authorList>
    </citation>
    <scope>NUCLEOTIDE SEQUENCE [LARGE SCALE GENOMIC DNA]</scope>
    <source>
        <strain evidence="1 2">CGMCC 1.11030</strain>
    </source>
</reference>
<dbReference type="SUPFAM" id="SSF53067">
    <property type="entry name" value="Actin-like ATPase domain"/>
    <property type="match status" value="1"/>
</dbReference>
<dbReference type="STRING" id="1114924.SAMN05216258_109119"/>
<dbReference type="Proteomes" id="UP000199377">
    <property type="component" value="Unassembled WGS sequence"/>
</dbReference>
<gene>
    <name evidence="1" type="ORF">SAMN05216258_109119</name>
</gene>
<dbReference type="OrthoDB" id="9810372at2"/>
<evidence type="ECO:0000313" key="1">
    <source>
        <dbReference type="EMBL" id="SFI77034.1"/>
    </source>
</evidence>
<accession>A0A1I3KX90</accession>
<keyword evidence="1" id="KW-0808">Transferase</keyword>
<dbReference type="Gene3D" id="3.30.420.40">
    <property type="match status" value="2"/>
</dbReference>
<dbReference type="Pfam" id="PF00480">
    <property type="entry name" value="ROK"/>
    <property type="match status" value="1"/>
</dbReference>
<dbReference type="EMBL" id="FOQH01000009">
    <property type="protein sequence ID" value="SFI77034.1"/>
    <property type="molecule type" value="Genomic_DNA"/>
</dbReference>
<keyword evidence="2" id="KW-1185">Reference proteome</keyword>
<dbReference type="InterPro" id="IPR000600">
    <property type="entry name" value="ROK"/>
</dbReference>
<protein>
    <submittedName>
        <fullName evidence="1">Fructokinase</fullName>
    </submittedName>
</protein>
<dbReference type="PANTHER" id="PTHR18964">
    <property type="entry name" value="ROK (REPRESSOR, ORF, KINASE) FAMILY"/>
    <property type="match status" value="1"/>
</dbReference>
<dbReference type="AlphaFoldDB" id="A0A1I3KX90"/>
<name>A0A1I3KX90_9RHOB</name>
<organism evidence="1 2">
    <name type="scientific">Albimonas pacifica</name>
    <dbReference type="NCBI Taxonomy" id="1114924"/>
    <lineage>
        <taxon>Bacteria</taxon>
        <taxon>Pseudomonadati</taxon>
        <taxon>Pseudomonadota</taxon>
        <taxon>Alphaproteobacteria</taxon>
        <taxon>Rhodobacterales</taxon>
        <taxon>Paracoccaceae</taxon>
        <taxon>Albimonas</taxon>
    </lineage>
</organism>
<dbReference type="CDD" id="cd24066">
    <property type="entry name" value="ASKHA_NBD_ROK_EcFRK-like"/>
    <property type="match status" value="1"/>
</dbReference>
<proteinExistence type="predicted"/>
<dbReference type="RefSeq" id="WP_092862520.1">
    <property type="nucleotide sequence ID" value="NZ_FOQH01000009.1"/>
</dbReference>
<keyword evidence="1" id="KW-0418">Kinase</keyword>
<dbReference type="GO" id="GO:0004396">
    <property type="term" value="F:hexokinase activity"/>
    <property type="evidence" value="ECO:0007669"/>
    <property type="project" value="TreeGrafter"/>
</dbReference>
<dbReference type="PANTHER" id="PTHR18964:SF174">
    <property type="entry name" value="D-ALLOSE KINASE-RELATED"/>
    <property type="match status" value="1"/>
</dbReference>
<dbReference type="InterPro" id="IPR043129">
    <property type="entry name" value="ATPase_NBD"/>
</dbReference>
<evidence type="ECO:0000313" key="2">
    <source>
        <dbReference type="Proteomes" id="UP000199377"/>
    </source>
</evidence>